<organism evidence="1 2">
    <name type="scientific">Chaenocephalus aceratus</name>
    <name type="common">Blackfin icefish</name>
    <name type="synonym">Chaenichthys aceratus</name>
    <dbReference type="NCBI Taxonomy" id="36190"/>
    <lineage>
        <taxon>Eukaryota</taxon>
        <taxon>Metazoa</taxon>
        <taxon>Chordata</taxon>
        <taxon>Craniata</taxon>
        <taxon>Vertebrata</taxon>
        <taxon>Euteleostomi</taxon>
        <taxon>Actinopterygii</taxon>
        <taxon>Neopterygii</taxon>
        <taxon>Teleostei</taxon>
        <taxon>Neoteleostei</taxon>
        <taxon>Acanthomorphata</taxon>
        <taxon>Eupercaria</taxon>
        <taxon>Perciformes</taxon>
        <taxon>Notothenioidei</taxon>
        <taxon>Channichthyidae</taxon>
        <taxon>Chaenocephalus</taxon>
    </lineage>
</organism>
<proteinExistence type="predicted"/>
<accession>A0ACB9XI09</accession>
<comment type="caution">
    <text evidence="1">The sequence shown here is derived from an EMBL/GenBank/DDBJ whole genome shotgun (WGS) entry which is preliminary data.</text>
</comment>
<dbReference type="EMBL" id="CM043790">
    <property type="protein sequence ID" value="KAI4825984.1"/>
    <property type="molecule type" value="Genomic_DNA"/>
</dbReference>
<name>A0ACB9XI09_CHAAC</name>
<gene>
    <name evidence="1" type="ORF">KUCAC02_021643</name>
</gene>
<dbReference type="Proteomes" id="UP001057452">
    <property type="component" value="Chromosome 6"/>
</dbReference>
<protein>
    <submittedName>
        <fullName evidence="1">Uncharacterized protein</fullName>
    </submittedName>
</protein>
<evidence type="ECO:0000313" key="2">
    <source>
        <dbReference type="Proteomes" id="UP001057452"/>
    </source>
</evidence>
<reference evidence="1" key="1">
    <citation type="submission" date="2022-05" db="EMBL/GenBank/DDBJ databases">
        <title>Chromosome-level genome of Chaenocephalus aceratus.</title>
        <authorList>
            <person name="Park H."/>
        </authorList>
    </citation>
    <scope>NUCLEOTIDE SEQUENCE</scope>
    <source>
        <strain evidence="1">KU_202001</strain>
    </source>
</reference>
<sequence>LSVPTESFYLLSTIFLLESSRAELTETRRGVLAFRVRQKAETPSILDFFIRFLSSRMRFKRNGSYTLNRSSLVLLAQDMKEAMALH</sequence>
<evidence type="ECO:0000313" key="1">
    <source>
        <dbReference type="EMBL" id="KAI4825984.1"/>
    </source>
</evidence>
<keyword evidence="2" id="KW-1185">Reference proteome</keyword>
<feature type="non-terminal residue" evidence="1">
    <location>
        <position position="1"/>
    </location>
</feature>